<dbReference type="EMBL" id="CM046393">
    <property type="protein sequence ID" value="KAI8550856.1"/>
    <property type="molecule type" value="Genomic_DNA"/>
</dbReference>
<evidence type="ECO:0000313" key="1">
    <source>
        <dbReference type="EMBL" id="KAI8550856.1"/>
    </source>
</evidence>
<keyword evidence="2" id="KW-1185">Reference proteome</keyword>
<organism evidence="1 2">
    <name type="scientific">Rhododendron molle</name>
    <name type="common">Chinese azalea</name>
    <name type="synonym">Azalea mollis</name>
    <dbReference type="NCBI Taxonomy" id="49168"/>
    <lineage>
        <taxon>Eukaryota</taxon>
        <taxon>Viridiplantae</taxon>
        <taxon>Streptophyta</taxon>
        <taxon>Embryophyta</taxon>
        <taxon>Tracheophyta</taxon>
        <taxon>Spermatophyta</taxon>
        <taxon>Magnoliopsida</taxon>
        <taxon>eudicotyledons</taxon>
        <taxon>Gunneridae</taxon>
        <taxon>Pentapetalae</taxon>
        <taxon>asterids</taxon>
        <taxon>Ericales</taxon>
        <taxon>Ericaceae</taxon>
        <taxon>Ericoideae</taxon>
        <taxon>Rhodoreae</taxon>
        <taxon>Rhododendron</taxon>
    </lineage>
</organism>
<gene>
    <name evidence="1" type="ORF">RHMOL_Rhmol06G0139800</name>
</gene>
<accession>A0ACC0NC88</accession>
<evidence type="ECO:0000313" key="2">
    <source>
        <dbReference type="Proteomes" id="UP001062846"/>
    </source>
</evidence>
<name>A0ACC0NC88_RHOML</name>
<dbReference type="Proteomes" id="UP001062846">
    <property type="component" value="Chromosome 6"/>
</dbReference>
<reference evidence="1" key="1">
    <citation type="submission" date="2022-02" db="EMBL/GenBank/DDBJ databases">
        <title>Plant Genome Project.</title>
        <authorList>
            <person name="Zhang R.-G."/>
        </authorList>
    </citation>
    <scope>NUCLEOTIDE SEQUENCE</scope>
    <source>
        <strain evidence="1">AT1</strain>
    </source>
</reference>
<proteinExistence type="predicted"/>
<comment type="caution">
    <text evidence="1">The sequence shown here is derived from an EMBL/GenBank/DDBJ whole genome shotgun (WGS) entry which is preliminary data.</text>
</comment>
<protein>
    <submittedName>
        <fullName evidence="1">Uncharacterized protein</fullName>
    </submittedName>
</protein>
<sequence>MVRKRKMGSVSIRNKKGYSPNMPKRCGYYLASVPDFTENQEKSQNPEGKQYYAEENPEVGVEPEYAWDPYQA</sequence>